<sequence length="625" mass="64653">MTLERPRGSTRPLGRNHMTKYRLLTASLLAASALTFAAPAAAQRIDNIVAFGDSYADDGNAFELAGIDPVSTQVYTTGRFSGGTNYIDTLAELIGASIENFAIGGAKTDNSNVNVGLPGFQFEVAAFLGGGLVPAFPAGDGLFDEDDLLAISIGGNDARAYQLGGGTLAGAPGAATVAAANATFGMDALVAAGAQNISFLAGDTGRLPEIAPNPSGATIRSSFSTTFNTAMQSTLAGYAADGVIVHYLDLNLLLDNVIADPTAYGINNGLVCPIFPNPTCVVNAGGYLFYGDALHLTSDGYKVVAQYVAAQLTAPLTLQAPSDLGLDMARQFGRTLSSRMDTGAPRDGDMPEGLKFFLVGDTVSRHLDAGERNLDYRATSVGATAGLQYGFGSGVAGLAINYSKPNVGFTSDAADVDSRSVQVGGFAGFGIAGGFAQAYAGYGWDKHNLKRAGVVDGMEAETDGKHFLIGAKAGYLMSVGTIRVGPVVALDYAKAKVDAYTEEGDPVLTLNVDQVTYKSLRGSAGLEVRGDFEGGGVQLRPYASAMVEKDFTGDERVVRFSQTSAPTIVNSFALSDASKKAYGRFGVGFNAAILDGVNLDLAGSATIGKDQGEETSAHLGLRFGF</sequence>
<dbReference type="InterPro" id="IPR006315">
    <property type="entry name" value="OM_autotransptr_brl_dom"/>
</dbReference>
<feature type="chain" id="PRO_5019338388" evidence="2">
    <location>
        <begin position="38"/>
        <end position="625"/>
    </location>
</feature>
<reference evidence="4 5" key="1">
    <citation type="submission" date="2018-09" db="EMBL/GenBank/DDBJ databases">
        <title>Sphingomonas sp. DAC4.</title>
        <authorList>
            <person name="Seo T."/>
        </authorList>
    </citation>
    <scope>NUCLEOTIDE SEQUENCE [LARGE SCALE GENOMIC DNA]</scope>
    <source>
        <strain evidence="4 5">DAC4</strain>
    </source>
</reference>
<dbReference type="InterPro" id="IPR051058">
    <property type="entry name" value="GDSL_Est/Lipase"/>
</dbReference>
<evidence type="ECO:0000256" key="1">
    <source>
        <dbReference type="ARBA" id="ARBA00022801"/>
    </source>
</evidence>
<dbReference type="InterPro" id="IPR001087">
    <property type="entry name" value="GDSL"/>
</dbReference>
<feature type="signal peptide" evidence="2">
    <location>
        <begin position="1"/>
        <end position="37"/>
    </location>
</feature>
<feature type="domain" description="Autotransporter" evidence="3">
    <location>
        <begin position="349"/>
        <end position="625"/>
    </location>
</feature>
<protein>
    <submittedName>
        <fullName evidence="4">Autotransporter domain-containing protein</fullName>
    </submittedName>
</protein>
<dbReference type="GO" id="GO:0019867">
    <property type="term" value="C:outer membrane"/>
    <property type="evidence" value="ECO:0007669"/>
    <property type="project" value="InterPro"/>
</dbReference>
<dbReference type="SMART" id="SM00869">
    <property type="entry name" value="Autotransporter"/>
    <property type="match status" value="1"/>
</dbReference>
<dbReference type="InterPro" id="IPR036709">
    <property type="entry name" value="Autotransporte_beta_dom_sf"/>
</dbReference>
<keyword evidence="1" id="KW-0378">Hydrolase</keyword>
<accession>A0A418Q319</accession>
<evidence type="ECO:0000313" key="4">
    <source>
        <dbReference type="EMBL" id="RIX32267.1"/>
    </source>
</evidence>
<proteinExistence type="predicted"/>
<dbReference type="Pfam" id="PF03797">
    <property type="entry name" value="Autotransporter"/>
    <property type="match status" value="1"/>
</dbReference>
<dbReference type="Gene3D" id="2.40.128.130">
    <property type="entry name" value="Autotransporter beta-domain"/>
    <property type="match status" value="1"/>
</dbReference>
<dbReference type="SUPFAM" id="SSF103515">
    <property type="entry name" value="Autotransporter"/>
    <property type="match status" value="1"/>
</dbReference>
<dbReference type="GO" id="GO:0016788">
    <property type="term" value="F:hydrolase activity, acting on ester bonds"/>
    <property type="evidence" value="ECO:0007669"/>
    <property type="project" value="InterPro"/>
</dbReference>
<dbReference type="PANTHER" id="PTHR45648:SF22">
    <property type="entry name" value="GDSL LIPASE_ACYLHYDROLASE FAMILY PROTEIN (AFU_ORTHOLOGUE AFUA_4G14700)"/>
    <property type="match status" value="1"/>
</dbReference>
<dbReference type="Pfam" id="PF00657">
    <property type="entry name" value="Lipase_GDSL"/>
    <property type="match status" value="1"/>
</dbReference>
<dbReference type="InterPro" id="IPR005546">
    <property type="entry name" value="Autotransporte_beta"/>
</dbReference>
<name>A0A418Q319_9SPHN</name>
<dbReference type="EMBL" id="QXTF01000001">
    <property type="protein sequence ID" value="RIX32267.1"/>
    <property type="molecule type" value="Genomic_DNA"/>
</dbReference>
<dbReference type="Gene3D" id="3.40.50.1110">
    <property type="entry name" value="SGNH hydrolase"/>
    <property type="match status" value="1"/>
</dbReference>
<comment type="caution">
    <text evidence="4">The sequence shown here is derived from an EMBL/GenBank/DDBJ whole genome shotgun (WGS) entry which is preliminary data.</text>
</comment>
<dbReference type="AlphaFoldDB" id="A0A418Q319"/>
<dbReference type="PROSITE" id="PS51208">
    <property type="entry name" value="AUTOTRANSPORTER"/>
    <property type="match status" value="1"/>
</dbReference>
<dbReference type="SUPFAM" id="SSF52266">
    <property type="entry name" value="SGNH hydrolase"/>
    <property type="match status" value="1"/>
</dbReference>
<dbReference type="NCBIfam" id="TIGR01414">
    <property type="entry name" value="autotrans_barl"/>
    <property type="match status" value="1"/>
</dbReference>
<keyword evidence="2" id="KW-0732">Signal</keyword>
<gene>
    <name evidence="4" type="ORF">D3M59_04715</name>
</gene>
<evidence type="ECO:0000256" key="2">
    <source>
        <dbReference type="SAM" id="SignalP"/>
    </source>
</evidence>
<dbReference type="Proteomes" id="UP000285023">
    <property type="component" value="Unassembled WGS sequence"/>
</dbReference>
<dbReference type="PANTHER" id="PTHR45648">
    <property type="entry name" value="GDSL LIPASE/ACYLHYDROLASE FAMILY PROTEIN (AFU_ORTHOLOGUE AFUA_4G14700)"/>
    <property type="match status" value="1"/>
</dbReference>
<organism evidence="4 5">
    <name type="scientific">Sphingomonas edaphi</name>
    <dbReference type="NCBI Taxonomy" id="2315689"/>
    <lineage>
        <taxon>Bacteria</taxon>
        <taxon>Pseudomonadati</taxon>
        <taxon>Pseudomonadota</taxon>
        <taxon>Alphaproteobacteria</taxon>
        <taxon>Sphingomonadales</taxon>
        <taxon>Sphingomonadaceae</taxon>
        <taxon>Sphingomonas</taxon>
    </lineage>
</organism>
<evidence type="ECO:0000259" key="3">
    <source>
        <dbReference type="PROSITE" id="PS51208"/>
    </source>
</evidence>
<keyword evidence="5" id="KW-1185">Reference proteome</keyword>
<dbReference type="InterPro" id="IPR036514">
    <property type="entry name" value="SGNH_hydro_sf"/>
</dbReference>
<evidence type="ECO:0000313" key="5">
    <source>
        <dbReference type="Proteomes" id="UP000285023"/>
    </source>
</evidence>